<accession>A0A1P8JZQ9</accession>
<dbReference type="EMBL" id="CP019236">
    <property type="protein sequence ID" value="APW39243.1"/>
    <property type="molecule type" value="Genomic_DNA"/>
</dbReference>
<dbReference type="Proteomes" id="UP000186609">
    <property type="component" value="Chromosome"/>
</dbReference>
<dbReference type="OrthoDB" id="8797058at2"/>
<keyword evidence="2" id="KW-1185">Reference proteome</keyword>
<gene>
    <name evidence="1" type="ORF">RD110_20170</name>
</gene>
<dbReference type="KEGG" id="rhy:RD110_20170"/>
<evidence type="ECO:0000313" key="2">
    <source>
        <dbReference type="Proteomes" id="UP000186609"/>
    </source>
</evidence>
<dbReference type="RefSeq" id="WP_076201484.1">
    <property type="nucleotide sequence ID" value="NZ_CP019236.1"/>
</dbReference>
<sequence length="103" mass="11523">METTLDTLYTVALRDYPELPLKERVAAEMRYCRALERRLGPPEDVVHALRAVEQLADGGSGDEPTPEELKLVAHWRVATDAARQAAMQGLGESPESWFDVRMA</sequence>
<protein>
    <submittedName>
        <fullName evidence="1">Uncharacterized protein</fullName>
    </submittedName>
</protein>
<evidence type="ECO:0000313" key="1">
    <source>
        <dbReference type="EMBL" id="APW39243.1"/>
    </source>
</evidence>
<name>A0A1P8JZQ9_9BURK</name>
<dbReference type="AlphaFoldDB" id="A0A1P8JZQ9"/>
<proteinExistence type="predicted"/>
<reference evidence="1 2" key="1">
    <citation type="submission" date="2017-01" db="EMBL/GenBank/DDBJ databases">
        <authorList>
            <person name="Mah S.A."/>
            <person name="Swanson W.J."/>
            <person name="Moy G.W."/>
            <person name="Vacquier V.D."/>
        </authorList>
    </citation>
    <scope>NUCLEOTIDE SEQUENCE [LARGE SCALE GENOMIC DNA]</scope>
    <source>
        <strain evidence="1 2">DCY110</strain>
    </source>
</reference>
<organism evidence="1 2">
    <name type="scientific">Rhodoferax koreensis</name>
    <dbReference type="NCBI Taxonomy" id="1842727"/>
    <lineage>
        <taxon>Bacteria</taxon>
        <taxon>Pseudomonadati</taxon>
        <taxon>Pseudomonadota</taxon>
        <taxon>Betaproteobacteria</taxon>
        <taxon>Burkholderiales</taxon>
        <taxon>Comamonadaceae</taxon>
        <taxon>Rhodoferax</taxon>
    </lineage>
</organism>